<evidence type="ECO:0000313" key="2">
    <source>
        <dbReference type="EMBL" id="EON65405.1"/>
    </source>
</evidence>
<evidence type="ECO:0000313" key="3">
    <source>
        <dbReference type="Proteomes" id="UP000016924"/>
    </source>
</evidence>
<feature type="signal peptide" evidence="1">
    <location>
        <begin position="1"/>
        <end position="21"/>
    </location>
</feature>
<dbReference type="HOGENOM" id="CLU_124601_0_0_1"/>
<dbReference type="AlphaFoldDB" id="R7YU31"/>
<name>R7YU31_CONA1</name>
<protein>
    <submittedName>
        <fullName evidence="2">Uncharacterized protein</fullName>
    </submittedName>
</protein>
<dbReference type="EMBL" id="JH767573">
    <property type="protein sequence ID" value="EON65405.1"/>
    <property type="molecule type" value="Genomic_DNA"/>
</dbReference>
<dbReference type="Proteomes" id="UP000016924">
    <property type="component" value="Unassembled WGS sequence"/>
</dbReference>
<dbReference type="GeneID" id="19901954"/>
<dbReference type="OrthoDB" id="5317242at2759"/>
<gene>
    <name evidence="2" type="ORF">W97_04643</name>
</gene>
<organism evidence="2 3">
    <name type="scientific">Coniosporium apollinis (strain CBS 100218)</name>
    <name type="common">Rock-inhabiting black yeast</name>
    <dbReference type="NCBI Taxonomy" id="1168221"/>
    <lineage>
        <taxon>Eukaryota</taxon>
        <taxon>Fungi</taxon>
        <taxon>Dikarya</taxon>
        <taxon>Ascomycota</taxon>
        <taxon>Pezizomycotina</taxon>
        <taxon>Dothideomycetes</taxon>
        <taxon>Dothideomycetes incertae sedis</taxon>
        <taxon>Coniosporium</taxon>
    </lineage>
</organism>
<dbReference type="RefSeq" id="XP_007780722.1">
    <property type="nucleotide sequence ID" value="XM_007782532.1"/>
</dbReference>
<accession>R7YU31</accession>
<keyword evidence="1" id="KW-0732">Signal</keyword>
<reference evidence="3" key="1">
    <citation type="submission" date="2012-06" db="EMBL/GenBank/DDBJ databases">
        <title>The genome sequence of Coniosporium apollinis CBS 100218.</title>
        <authorList>
            <consortium name="The Broad Institute Genome Sequencing Platform"/>
            <person name="Cuomo C."/>
            <person name="Gorbushina A."/>
            <person name="Noack S."/>
            <person name="Walker B."/>
            <person name="Young S.K."/>
            <person name="Zeng Q."/>
            <person name="Gargeya S."/>
            <person name="Fitzgerald M."/>
            <person name="Haas B."/>
            <person name="Abouelleil A."/>
            <person name="Alvarado L."/>
            <person name="Arachchi H.M."/>
            <person name="Berlin A.M."/>
            <person name="Chapman S.B."/>
            <person name="Goldberg J."/>
            <person name="Griggs A."/>
            <person name="Gujja S."/>
            <person name="Hansen M."/>
            <person name="Howarth C."/>
            <person name="Imamovic A."/>
            <person name="Larimer J."/>
            <person name="McCowan C."/>
            <person name="Montmayeur A."/>
            <person name="Murphy C."/>
            <person name="Neiman D."/>
            <person name="Pearson M."/>
            <person name="Priest M."/>
            <person name="Roberts A."/>
            <person name="Saif S."/>
            <person name="Shea T."/>
            <person name="Sisk P."/>
            <person name="Sykes S."/>
            <person name="Wortman J."/>
            <person name="Nusbaum C."/>
            <person name="Birren B."/>
        </authorList>
    </citation>
    <scope>NUCLEOTIDE SEQUENCE [LARGE SCALE GENOMIC DNA]</scope>
    <source>
        <strain evidence="3">CBS 100218</strain>
    </source>
</reference>
<proteinExistence type="predicted"/>
<dbReference type="OMA" id="EGWTICE"/>
<feature type="chain" id="PRO_5004450802" evidence="1">
    <location>
        <begin position="22"/>
        <end position="187"/>
    </location>
</feature>
<dbReference type="eggNOG" id="ENOG502S6ZV">
    <property type="taxonomic scope" value="Eukaryota"/>
</dbReference>
<keyword evidence="3" id="KW-1185">Reference proteome</keyword>
<sequence>MVNTRACLLATLSALFTSVAALPSPQTYGYPSGMTAAGLSSFYLVTTSSSNATTNSSALPNVKALSLFDPYYQPSYYLRIIDPGYGSLPTFNLTDGTLQTLANAPRGPAVHLYNSTSVVEDEELQFLPEEQPAGNLALKGGYLLTVDGESEGWSICVGDLEQKVIVWKGADDSCEDTFIHAVSTPPY</sequence>
<evidence type="ECO:0000256" key="1">
    <source>
        <dbReference type="SAM" id="SignalP"/>
    </source>
</evidence>